<dbReference type="AlphaFoldDB" id="A0A1B3WCC5"/>
<dbReference type="EMBL" id="CP017037">
    <property type="protein sequence ID" value="AOH38629.1"/>
    <property type="molecule type" value="Genomic_DNA"/>
</dbReference>
<keyword evidence="3" id="KW-0479">Metal-binding</keyword>
<evidence type="ECO:0000256" key="4">
    <source>
        <dbReference type="ARBA" id="ARBA00022729"/>
    </source>
</evidence>
<dbReference type="RefSeq" id="WP_069176722.1">
    <property type="nucleotide sequence ID" value="NZ_CP017037.1"/>
</dbReference>
<sequence>MFKKISLWFYIALAVIGAFSFATAGCGNSPTSNTNDSGKLKIVATTTMLTDLAQQIGGDKVEVSGLMKAGVDPHLYQASAGDVDAMNKADVVVYNGVHLEGKMSAIFDNLSKQNKPMIRVSDGIDESTLLDFEEDGEMTKDPHIWFSVNNWKAAANEVAKGFASKDPENKEYYESNLKAYLVKLDELDKKIKEEVNAVAPQSRVLVTAHDAFAYFARDYGFEVKGIQGISTASEAGTSDISNLAAFIADNKIKAIFVESSVPHKTIESLQAAVKAHGFDVSIGGELYSDSLGDADTNEGTYIGMYEHNIKTITGALK</sequence>
<dbReference type="Gene3D" id="3.40.50.1980">
    <property type="entry name" value="Nitrogenase molybdenum iron protein domain"/>
    <property type="match status" value="2"/>
</dbReference>
<dbReference type="InterPro" id="IPR006129">
    <property type="entry name" value="AdhesinB"/>
</dbReference>
<dbReference type="InterPro" id="IPR006127">
    <property type="entry name" value="ZnuA-like"/>
</dbReference>
<dbReference type="SUPFAM" id="SSF53807">
    <property type="entry name" value="Helical backbone' metal receptor"/>
    <property type="match status" value="1"/>
</dbReference>
<dbReference type="InterPro" id="IPR050492">
    <property type="entry name" value="Bact_metal-bind_prot9"/>
</dbReference>
<keyword evidence="2 5" id="KW-0813">Transport</keyword>
<comment type="subcellular location">
    <subcellularLocation>
        <location evidence="1">Cell envelope</location>
    </subcellularLocation>
</comment>
<reference evidence="8" key="1">
    <citation type="submission" date="2016-08" db="EMBL/GenBank/DDBJ databases">
        <authorList>
            <person name="Holder M.E."/>
            <person name="Ajami N.J."/>
            <person name="Petrosino J.F."/>
        </authorList>
    </citation>
    <scope>NUCLEOTIDE SEQUENCE [LARGE SCALE GENOMIC DNA]</scope>
    <source>
        <strain evidence="8">F0677</strain>
    </source>
</reference>
<proteinExistence type="inferred from homology"/>
<organism evidence="7 8">
    <name type="scientific">Dialister pneumosintes</name>
    <dbReference type="NCBI Taxonomy" id="39950"/>
    <lineage>
        <taxon>Bacteria</taxon>
        <taxon>Bacillati</taxon>
        <taxon>Bacillota</taxon>
        <taxon>Negativicutes</taxon>
        <taxon>Veillonellales</taxon>
        <taxon>Veillonellaceae</taxon>
        <taxon>Dialister</taxon>
    </lineage>
</organism>
<accession>A0A1B3WCC5</accession>
<protein>
    <submittedName>
        <fullName evidence="7">Manganese transporter</fullName>
    </submittedName>
</protein>
<evidence type="ECO:0000313" key="7">
    <source>
        <dbReference type="EMBL" id="AOH38629.1"/>
    </source>
</evidence>
<gene>
    <name evidence="7" type="ORF">BCB69_00640</name>
</gene>
<dbReference type="InterPro" id="IPR006128">
    <property type="entry name" value="Lipoprotein_PsaA-like"/>
</dbReference>
<evidence type="ECO:0000256" key="3">
    <source>
        <dbReference type="ARBA" id="ARBA00022723"/>
    </source>
</evidence>
<dbReference type="PROSITE" id="PS51257">
    <property type="entry name" value="PROKAR_LIPOPROTEIN"/>
    <property type="match status" value="1"/>
</dbReference>
<keyword evidence="4 6" id="KW-0732">Signal</keyword>
<feature type="signal peptide" evidence="6">
    <location>
        <begin position="1"/>
        <end position="24"/>
    </location>
</feature>
<dbReference type="GO" id="GO:0007155">
    <property type="term" value="P:cell adhesion"/>
    <property type="evidence" value="ECO:0007669"/>
    <property type="project" value="InterPro"/>
</dbReference>
<dbReference type="GO" id="GO:0030001">
    <property type="term" value="P:metal ion transport"/>
    <property type="evidence" value="ECO:0007669"/>
    <property type="project" value="InterPro"/>
</dbReference>
<evidence type="ECO:0000256" key="2">
    <source>
        <dbReference type="ARBA" id="ARBA00022448"/>
    </source>
</evidence>
<feature type="chain" id="PRO_5008554586" evidence="6">
    <location>
        <begin position="25"/>
        <end position="317"/>
    </location>
</feature>
<dbReference type="GO" id="GO:0030313">
    <property type="term" value="C:cell envelope"/>
    <property type="evidence" value="ECO:0007669"/>
    <property type="project" value="UniProtKB-SubCell"/>
</dbReference>
<dbReference type="PANTHER" id="PTHR42953">
    <property type="entry name" value="HIGH-AFFINITY ZINC UPTAKE SYSTEM PROTEIN ZNUA-RELATED"/>
    <property type="match status" value="1"/>
</dbReference>
<dbReference type="STRING" id="39950.BCB69_00640"/>
<dbReference type="GO" id="GO:0046872">
    <property type="term" value="F:metal ion binding"/>
    <property type="evidence" value="ECO:0007669"/>
    <property type="project" value="UniProtKB-KW"/>
</dbReference>
<dbReference type="PRINTS" id="PR00690">
    <property type="entry name" value="ADHESNFAMILY"/>
</dbReference>
<evidence type="ECO:0000256" key="5">
    <source>
        <dbReference type="RuleBase" id="RU003512"/>
    </source>
</evidence>
<evidence type="ECO:0000256" key="6">
    <source>
        <dbReference type="SAM" id="SignalP"/>
    </source>
</evidence>
<dbReference type="Pfam" id="PF01297">
    <property type="entry name" value="ZnuA"/>
    <property type="match status" value="1"/>
</dbReference>
<dbReference type="Proteomes" id="UP000094757">
    <property type="component" value="Chromosome"/>
</dbReference>
<evidence type="ECO:0000256" key="1">
    <source>
        <dbReference type="ARBA" id="ARBA00004196"/>
    </source>
</evidence>
<comment type="similarity">
    <text evidence="5">Belongs to the bacterial solute-binding protein 9 family.</text>
</comment>
<dbReference type="PANTHER" id="PTHR42953:SF1">
    <property type="entry name" value="METAL-BINDING PROTEIN HI_0362-RELATED"/>
    <property type="match status" value="1"/>
</dbReference>
<evidence type="ECO:0000313" key="8">
    <source>
        <dbReference type="Proteomes" id="UP000094757"/>
    </source>
</evidence>
<name>A0A1B3WCC5_9FIRM</name>
<dbReference type="KEGG" id="dpn:BCB69_00640"/>
<dbReference type="PRINTS" id="PR00691">
    <property type="entry name" value="ADHESINB"/>
</dbReference>